<comment type="caution">
    <text evidence="2">The sequence shown here is derived from an EMBL/GenBank/DDBJ whole genome shotgun (WGS) entry which is preliminary data.</text>
</comment>
<dbReference type="Gene3D" id="3.30.420.60">
    <property type="entry name" value="eRF1 domain 2"/>
    <property type="match status" value="1"/>
</dbReference>
<accession>A0A316A0R2</accession>
<dbReference type="Proteomes" id="UP000245469">
    <property type="component" value="Unassembled WGS sequence"/>
</dbReference>
<reference evidence="2 3" key="1">
    <citation type="submission" date="2018-03" db="EMBL/GenBank/DDBJ databases">
        <title>Genomic Encyclopedia of Archaeal and Bacterial Type Strains, Phase II (KMG-II): from individual species to whole genera.</title>
        <authorList>
            <person name="Goeker M."/>
        </authorList>
    </citation>
    <scope>NUCLEOTIDE SEQUENCE [LARGE SCALE GENOMIC DNA]</scope>
    <source>
        <strain evidence="2 3">DSM 44889</strain>
    </source>
</reference>
<evidence type="ECO:0000313" key="2">
    <source>
        <dbReference type="EMBL" id="PWJ50670.1"/>
    </source>
</evidence>
<organism evidence="2 3">
    <name type="scientific">Quadrisphaera granulorum</name>
    <dbReference type="NCBI Taxonomy" id="317664"/>
    <lineage>
        <taxon>Bacteria</taxon>
        <taxon>Bacillati</taxon>
        <taxon>Actinomycetota</taxon>
        <taxon>Actinomycetes</taxon>
        <taxon>Kineosporiales</taxon>
        <taxon>Kineosporiaceae</taxon>
        <taxon>Quadrisphaera</taxon>
    </lineage>
</organism>
<dbReference type="InterPro" id="IPR040783">
    <property type="entry name" value="VLRF1"/>
</dbReference>
<proteinExistence type="predicted"/>
<dbReference type="OrthoDB" id="3728778at2"/>
<dbReference type="RefSeq" id="WP_109775563.1">
    <property type="nucleotide sequence ID" value="NZ_QGDQ01000022.1"/>
</dbReference>
<gene>
    <name evidence="2" type="ORF">BXY45_12245</name>
</gene>
<sequence length="225" mass="23813">MSSRLVEVEPERLTGWVQRFTASHGAAQLAESPERLVLRAADGETADLEVPWPALRAPLSSSAVAEDDDDVGASVAALAAHAAADRTAVLLLLRRGGWAVGLARGGELLDGTHGTRYVQSRTAAGGWSQQRYARRRANQADGLVGAAAEGLVRLLAQGPPPEVVVPGGDRQLVADVLAAVPAVVRDRLDQLPRGPLLDVPDPRRRVLEEVAARARCVRVRVATNS</sequence>
<dbReference type="EMBL" id="QGDQ01000022">
    <property type="protein sequence ID" value="PWJ50670.1"/>
    <property type="molecule type" value="Genomic_DNA"/>
</dbReference>
<keyword evidence="3" id="KW-1185">Reference proteome</keyword>
<protein>
    <recommendedName>
        <fullName evidence="1">Actinobacteria/chloroflexi VLRF1 release factor domain-containing protein</fullName>
    </recommendedName>
</protein>
<dbReference type="NCBIfam" id="NF041024">
    <property type="entry name" value="acVLRF1_NCBI"/>
    <property type="match status" value="1"/>
</dbReference>
<evidence type="ECO:0000259" key="1">
    <source>
        <dbReference type="Pfam" id="PF18859"/>
    </source>
</evidence>
<feature type="domain" description="Actinobacteria/chloroflexi VLRF1 release factor" evidence="1">
    <location>
        <begin position="87"/>
        <end position="220"/>
    </location>
</feature>
<dbReference type="Pfam" id="PF18859">
    <property type="entry name" value="acVLRF1"/>
    <property type="match status" value="1"/>
</dbReference>
<dbReference type="SUPFAM" id="SSF53137">
    <property type="entry name" value="Translational machinery components"/>
    <property type="match status" value="1"/>
</dbReference>
<name>A0A316A0R2_9ACTN</name>
<evidence type="ECO:0000313" key="3">
    <source>
        <dbReference type="Proteomes" id="UP000245469"/>
    </source>
</evidence>
<dbReference type="AlphaFoldDB" id="A0A316A0R2"/>
<dbReference type="InterPro" id="IPR042226">
    <property type="entry name" value="eFR1_2_sf"/>
</dbReference>